<comment type="caution">
    <text evidence="1">The sequence shown here is derived from an EMBL/GenBank/DDBJ whole genome shotgun (WGS) entry which is preliminary data.</text>
</comment>
<name>A0ABQ1UPY5_9BACT</name>
<evidence type="ECO:0000313" key="2">
    <source>
        <dbReference type="Proteomes" id="UP000632273"/>
    </source>
</evidence>
<keyword evidence="2" id="KW-1185">Reference proteome</keyword>
<dbReference type="RefSeq" id="WP_188815574.1">
    <property type="nucleotide sequence ID" value="NZ_BMHT01000007.1"/>
</dbReference>
<dbReference type="EMBL" id="BMHT01000007">
    <property type="protein sequence ID" value="GGF22260.1"/>
    <property type="molecule type" value="Genomic_DNA"/>
</dbReference>
<dbReference type="Proteomes" id="UP000632273">
    <property type="component" value="Unassembled WGS sequence"/>
</dbReference>
<sequence length="142" mass="15665">MADLSKILINGTAYTWADINVQLLGRTVLGISAISYEDMQEMVDNFGAGIFPISRGYGKNEAKASITLEAKELERLVDATPSGRVQDIPPFPITVSYVNPSNKVVTHKLLNCQFKGNKRASKSGDTNIEVELDLIITHIQWK</sequence>
<organism evidence="1 2">
    <name type="scientific">Hymenobacter cavernae</name>
    <dbReference type="NCBI Taxonomy" id="2044852"/>
    <lineage>
        <taxon>Bacteria</taxon>
        <taxon>Pseudomonadati</taxon>
        <taxon>Bacteroidota</taxon>
        <taxon>Cytophagia</taxon>
        <taxon>Cytophagales</taxon>
        <taxon>Hymenobacteraceae</taxon>
        <taxon>Hymenobacter</taxon>
    </lineage>
</organism>
<evidence type="ECO:0000313" key="1">
    <source>
        <dbReference type="EMBL" id="GGF22260.1"/>
    </source>
</evidence>
<gene>
    <name evidence="1" type="ORF">GCM10011383_37360</name>
</gene>
<proteinExistence type="predicted"/>
<evidence type="ECO:0008006" key="3">
    <source>
        <dbReference type="Google" id="ProtNLM"/>
    </source>
</evidence>
<accession>A0ABQ1UPY5</accession>
<reference evidence="2" key="1">
    <citation type="journal article" date="2019" name="Int. J. Syst. Evol. Microbiol.">
        <title>The Global Catalogue of Microorganisms (GCM) 10K type strain sequencing project: providing services to taxonomists for standard genome sequencing and annotation.</title>
        <authorList>
            <consortium name="The Broad Institute Genomics Platform"/>
            <consortium name="The Broad Institute Genome Sequencing Center for Infectious Disease"/>
            <person name="Wu L."/>
            <person name="Ma J."/>
        </authorList>
    </citation>
    <scope>NUCLEOTIDE SEQUENCE [LARGE SCALE GENOMIC DNA]</scope>
    <source>
        <strain evidence="2">CGMCC 1.15197</strain>
    </source>
</reference>
<protein>
    <recommendedName>
        <fullName evidence="3">Phage tail protein</fullName>
    </recommendedName>
</protein>